<reference evidence="1" key="1">
    <citation type="journal article" date="2015" name="Front. Microbiol.">
        <title>Combining genomic sequencing methods to explore viral diversity and reveal potential virus-host interactions.</title>
        <authorList>
            <person name="Chow C.E."/>
            <person name="Winget D.M."/>
            <person name="White R.A.III."/>
            <person name="Hallam S.J."/>
            <person name="Suttle C.A."/>
        </authorList>
    </citation>
    <scope>NUCLEOTIDE SEQUENCE</scope>
    <source>
        <strain evidence="1">Anoxic3_4</strain>
    </source>
</reference>
<sequence length="82" mass="9501">MCLSVAECLFVCVPATEHNRPSVTEFYCSHKNFSQAFFLQKFPRGVAAPDFVNILFKFSRINTLRQPLRIIVQKLPVFFRSC</sequence>
<organism evidence="1">
    <name type="scientific">uncultured marine virus</name>
    <dbReference type="NCBI Taxonomy" id="186617"/>
    <lineage>
        <taxon>Viruses</taxon>
        <taxon>environmental samples</taxon>
    </lineage>
</organism>
<protein>
    <submittedName>
        <fullName evidence="1">Uncharacterized protein</fullName>
    </submittedName>
</protein>
<reference evidence="1" key="2">
    <citation type="submission" date="2015-03" db="EMBL/GenBank/DDBJ databases">
        <authorList>
            <person name="Chow C.-E.T."/>
            <person name="Winget D.M."/>
            <person name="White R.A.III."/>
            <person name="Hallam S.J."/>
            <person name="Suttle C.A."/>
        </authorList>
    </citation>
    <scope>NUCLEOTIDE SEQUENCE</scope>
    <source>
        <strain evidence="1">Anoxic3_4</strain>
    </source>
</reference>
<evidence type="ECO:0000313" key="1">
    <source>
        <dbReference type="EMBL" id="AKH46115.1"/>
    </source>
</evidence>
<dbReference type="EMBL" id="KR029579">
    <property type="protein sequence ID" value="AKH46115.1"/>
    <property type="molecule type" value="Genomic_DNA"/>
</dbReference>
<proteinExistence type="predicted"/>
<name>A0A0F7L2M1_9VIRU</name>
<accession>A0A0F7L2M1</accession>